<sequence length="34" mass="3384">MATVDTTGGTTLPRNNGATIVYGGNIDNSGTVTN</sequence>
<name>A0A382H9W4_9ZZZZ</name>
<feature type="region of interest" description="Disordered" evidence="1">
    <location>
        <begin position="1"/>
        <end position="34"/>
    </location>
</feature>
<accession>A0A382H9W4</accession>
<reference evidence="2" key="1">
    <citation type="submission" date="2018-05" db="EMBL/GenBank/DDBJ databases">
        <authorList>
            <person name="Lanie J.A."/>
            <person name="Ng W.-L."/>
            <person name="Kazmierczak K.M."/>
            <person name="Andrzejewski T.M."/>
            <person name="Davidsen T.M."/>
            <person name="Wayne K.J."/>
            <person name="Tettelin H."/>
            <person name="Glass J.I."/>
            <person name="Rusch D."/>
            <person name="Podicherti R."/>
            <person name="Tsui H.-C.T."/>
            <person name="Winkler M.E."/>
        </authorList>
    </citation>
    <scope>NUCLEOTIDE SEQUENCE</scope>
</reference>
<dbReference type="AlphaFoldDB" id="A0A382H9W4"/>
<proteinExistence type="predicted"/>
<dbReference type="EMBL" id="UINC01060038">
    <property type="protein sequence ID" value="SVB84114.1"/>
    <property type="molecule type" value="Genomic_DNA"/>
</dbReference>
<feature type="compositionally biased region" description="Polar residues" evidence="1">
    <location>
        <begin position="1"/>
        <end position="18"/>
    </location>
</feature>
<evidence type="ECO:0000313" key="2">
    <source>
        <dbReference type="EMBL" id="SVB84114.1"/>
    </source>
</evidence>
<protein>
    <submittedName>
        <fullName evidence="2">Uncharacterized protein</fullName>
    </submittedName>
</protein>
<evidence type="ECO:0000256" key="1">
    <source>
        <dbReference type="SAM" id="MobiDB-lite"/>
    </source>
</evidence>
<gene>
    <name evidence="2" type="ORF">METZ01_LOCUS236968</name>
</gene>
<feature type="non-terminal residue" evidence="2">
    <location>
        <position position="34"/>
    </location>
</feature>
<organism evidence="2">
    <name type="scientific">marine metagenome</name>
    <dbReference type="NCBI Taxonomy" id="408172"/>
    <lineage>
        <taxon>unclassified sequences</taxon>
        <taxon>metagenomes</taxon>
        <taxon>ecological metagenomes</taxon>
    </lineage>
</organism>